<name>A0A8A3P9H9_9HELO</name>
<keyword evidence="3" id="KW-1185">Reference proteome</keyword>
<feature type="compositionally biased region" description="Polar residues" evidence="1">
    <location>
        <begin position="109"/>
        <end position="119"/>
    </location>
</feature>
<evidence type="ECO:0000313" key="2">
    <source>
        <dbReference type="EMBL" id="QSZ30789.1"/>
    </source>
</evidence>
<dbReference type="AlphaFoldDB" id="A0A8A3P9H9"/>
<proteinExistence type="predicted"/>
<organism evidence="2 3">
    <name type="scientific">Monilinia vaccinii-corymbosi</name>
    <dbReference type="NCBI Taxonomy" id="61207"/>
    <lineage>
        <taxon>Eukaryota</taxon>
        <taxon>Fungi</taxon>
        <taxon>Dikarya</taxon>
        <taxon>Ascomycota</taxon>
        <taxon>Pezizomycotina</taxon>
        <taxon>Leotiomycetes</taxon>
        <taxon>Helotiales</taxon>
        <taxon>Sclerotiniaceae</taxon>
        <taxon>Monilinia</taxon>
    </lineage>
</organism>
<accession>A0A8A3P9H9</accession>
<protein>
    <submittedName>
        <fullName evidence="2">Uncharacterized protein</fullName>
    </submittedName>
</protein>
<reference evidence="2" key="1">
    <citation type="submission" date="2020-10" db="EMBL/GenBank/DDBJ databases">
        <title>Genome Sequence of Monilinia vaccinii-corymbosi Sheds Light on Mummy Berry Disease Infection of Blueberry and Mating Type.</title>
        <authorList>
            <person name="Yow A.G."/>
            <person name="Zhang Y."/>
            <person name="Bansal K."/>
            <person name="Eacker S.M."/>
            <person name="Sullivan S."/>
            <person name="Liachko I."/>
            <person name="Cubeta M.A."/>
            <person name="Rollins J.A."/>
            <person name="Ashrafi H."/>
        </authorList>
    </citation>
    <scope>NUCLEOTIDE SEQUENCE</scope>
    <source>
        <strain evidence="2">RL-1</strain>
    </source>
</reference>
<gene>
    <name evidence="2" type="ORF">DSL72_000347</name>
</gene>
<feature type="compositionally biased region" description="Polar residues" evidence="1">
    <location>
        <begin position="74"/>
        <end position="99"/>
    </location>
</feature>
<dbReference type="EMBL" id="CP063406">
    <property type="protein sequence ID" value="QSZ30789.1"/>
    <property type="molecule type" value="Genomic_DNA"/>
</dbReference>
<evidence type="ECO:0000256" key="1">
    <source>
        <dbReference type="SAM" id="MobiDB-lite"/>
    </source>
</evidence>
<evidence type="ECO:0000313" key="3">
    <source>
        <dbReference type="Proteomes" id="UP000672032"/>
    </source>
</evidence>
<feature type="region of interest" description="Disordered" evidence="1">
    <location>
        <begin position="23"/>
        <end position="137"/>
    </location>
</feature>
<dbReference type="OrthoDB" id="10480883at2759"/>
<dbReference type="Proteomes" id="UP000672032">
    <property type="component" value="Chromosome 2"/>
</dbReference>
<sequence length="137" mass="15163">MAHISSYMADTTSSAGLDSLTARDLSALPSSPDTRLQPPATEKREKHIWRMHQPSEAPRKYSIFPSKEKLPVSTGRQSPNIEYASTSSTGEKPNSQKTRQLNRRRKSSITESGTMTTVNEAGMDSRKCSVISEDAYN</sequence>